<feature type="binding site" evidence="8">
    <location>
        <begin position="474"/>
        <end position="478"/>
    </location>
    <ligand>
        <name>substrate</name>
    </ligand>
</feature>
<dbReference type="InterPro" id="IPR038417">
    <property type="entry name" value="Alpga-gal_N_sf"/>
</dbReference>
<evidence type="ECO:0000256" key="4">
    <source>
        <dbReference type="ARBA" id="ARBA00022801"/>
    </source>
</evidence>
<dbReference type="InterPro" id="IPR050985">
    <property type="entry name" value="Alpha-glycosidase_related"/>
</dbReference>
<evidence type="ECO:0000256" key="5">
    <source>
        <dbReference type="ARBA" id="ARBA00023295"/>
    </source>
</evidence>
<reference evidence="10 11" key="1">
    <citation type="journal article" date="2015" name="Genome Announc.">
        <title>Expanding the biotechnology potential of lactobacilli through comparative genomics of 213 strains and associated genera.</title>
        <authorList>
            <person name="Sun Z."/>
            <person name="Harris H.M."/>
            <person name="McCann A."/>
            <person name="Guo C."/>
            <person name="Argimon S."/>
            <person name="Zhang W."/>
            <person name="Yang X."/>
            <person name="Jeffery I.B."/>
            <person name="Cooney J.C."/>
            <person name="Kagawa T.F."/>
            <person name="Liu W."/>
            <person name="Song Y."/>
            <person name="Salvetti E."/>
            <person name="Wrobel A."/>
            <person name="Rasinkangas P."/>
            <person name="Parkhill J."/>
            <person name="Rea M.C."/>
            <person name="O'Sullivan O."/>
            <person name="Ritari J."/>
            <person name="Douillard F.P."/>
            <person name="Paul Ross R."/>
            <person name="Yang R."/>
            <person name="Briner A.E."/>
            <person name="Felis G.E."/>
            <person name="de Vos W.M."/>
            <person name="Barrangou R."/>
            <person name="Klaenhammer T.R."/>
            <person name="Caufield P.W."/>
            <person name="Cui Y."/>
            <person name="Zhang H."/>
            <person name="O'Toole P.W."/>
        </authorList>
    </citation>
    <scope>NUCLEOTIDE SEQUENCE [LARGE SCALE GENOMIC DNA]</scope>
    <source>
        <strain evidence="10 11">DSM 12744</strain>
    </source>
</reference>
<comment type="similarity">
    <text evidence="2">Belongs to the glycosyl hydrolase 36 family.</text>
</comment>
<keyword evidence="5 6" id="KW-0326">Glycosidase</keyword>
<dbReference type="GO" id="GO:0016052">
    <property type="term" value="P:carbohydrate catabolic process"/>
    <property type="evidence" value="ECO:0007669"/>
    <property type="project" value="InterPro"/>
</dbReference>
<feature type="binding site" evidence="8">
    <location>
        <position position="197"/>
    </location>
    <ligand>
        <name>substrate</name>
    </ligand>
</feature>
<dbReference type="Pfam" id="PF02065">
    <property type="entry name" value="Melibiase"/>
    <property type="match status" value="1"/>
</dbReference>
<feature type="binding site" evidence="8">
    <location>
        <position position="522"/>
    </location>
    <ligand>
        <name>substrate</name>
    </ligand>
</feature>
<dbReference type="GO" id="GO:0004557">
    <property type="term" value="F:alpha-galactosidase activity"/>
    <property type="evidence" value="ECO:0007669"/>
    <property type="project" value="UniProtKB-UniRule"/>
</dbReference>
<dbReference type="OrthoDB" id="9758822at2"/>
<dbReference type="InterPro" id="IPR013785">
    <property type="entry name" value="Aldolase_TIM"/>
</dbReference>
<evidence type="ECO:0000256" key="7">
    <source>
        <dbReference type="PIRSR" id="PIRSR005536-1"/>
    </source>
</evidence>
<feature type="binding site" evidence="8">
    <location>
        <position position="441"/>
    </location>
    <ligand>
        <name>substrate</name>
    </ligand>
</feature>
<dbReference type="Gene3D" id="2.70.98.60">
    <property type="entry name" value="alpha-galactosidase from lactobacil brevis"/>
    <property type="match status" value="1"/>
</dbReference>
<dbReference type="FunFam" id="3.20.20.70:FF:000118">
    <property type="entry name" value="Alpha-galactosidase"/>
    <property type="match status" value="1"/>
</dbReference>
<evidence type="ECO:0000313" key="10">
    <source>
        <dbReference type="EMBL" id="KRL12788.1"/>
    </source>
</evidence>
<comment type="catalytic activity">
    <reaction evidence="1 6">
        <text>Hydrolysis of terminal, non-reducing alpha-D-galactose residues in alpha-D-galactosides, including galactose oligosaccharides, galactomannans and galactolipids.</text>
        <dbReference type="EC" id="3.2.1.22"/>
    </reaction>
</comment>
<proteinExistence type="inferred from homology"/>
<dbReference type="EMBL" id="AZEC01000006">
    <property type="protein sequence ID" value="KRL12788.1"/>
    <property type="molecule type" value="Genomic_DNA"/>
</dbReference>
<feature type="binding site" evidence="8">
    <location>
        <position position="544"/>
    </location>
    <ligand>
        <name>substrate</name>
    </ligand>
</feature>
<keyword evidence="11" id="KW-1185">Reference proteome</keyword>
<evidence type="ECO:0000313" key="11">
    <source>
        <dbReference type="Proteomes" id="UP000051330"/>
    </source>
</evidence>
<comment type="caution">
    <text evidence="10">The sequence shown here is derived from an EMBL/GenBank/DDBJ whole genome shotgun (WGS) entry which is preliminary data.</text>
</comment>
<dbReference type="PRINTS" id="PR00743">
    <property type="entry name" value="GLHYDRLASE36"/>
</dbReference>
<keyword evidence="4 6" id="KW-0378">Hydrolase</keyword>
<feature type="binding site" evidence="8">
    <location>
        <begin position="364"/>
        <end position="365"/>
    </location>
    <ligand>
        <name>substrate</name>
    </ligand>
</feature>
<dbReference type="SUPFAM" id="SSF51445">
    <property type="entry name" value="(Trans)glycosidases"/>
    <property type="match status" value="1"/>
</dbReference>
<feature type="active site" description="Nucleophile" evidence="7">
    <location>
        <position position="476"/>
    </location>
</feature>
<dbReference type="PIRSF" id="PIRSF005536">
    <property type="entry name" value="Agal"/>
    <property type="match status" value="1"/>
</dbReference>
<evidence type="ECO:0000256" key="1">
    <source>
        <dbReference type="ARBA" id="ARBA00001255"/>
    </source>
</evidence>
<dbReference type="InterPro" id="IPR017853">
    <property type="entry name" value="GH"/>
</dbReference>
<accession>A0A0R1N351</accession>
<evidence type="ECO:0000256" key="8">
    <source>
        <dbReference type="PIRSR" id="PIRSR005536-2"/>
    </source>
</evidence>
<dbReference type="STRING" id="1423792.FD09_GL002775"/>
<evidence type="ECO:0000256" key="3">
    <source>
        <dbReference type="ARBA" id="ARBA00012755"/>
    </source>
</evidence>
<dbReference type="PANTHER" id="PTHR43053">
    <property type="entry name" value="GLYCOSIDASE FAMILY 31"/>
    <property type="match status" value="1"/>
</dbReference>
<dbReference type="PROSITE" id="PS00512">
    <property type="entry name" value="ALPHA_GALACTOSIDASE"/>
    <property type="match status" value="1"/>
</dbReference>
<dbReference type="EC" id="3.2.1.22" evidence="3 6"/>
<dbReference type="PANTHER" id="PTHR43053:SF3">
    <property type="entry name" value="ALPHA-GALACTOSIDASE C-RELATED"/>
    <property type="match status" value="1"/>
</dbReference>
<name>A0A0R1N351_9LACO</name>
<dbReference type="RefSeq" id="WP_057820384.1">
    <property type="nucleotide sequence ID" value="NZ_AZEC01000006.1"/>
</dbReference>
<dbReference type="Gene3D" id="3.20.20.70">
    <property type="entry name" value="Aldolase class I"/>
    <property type="match status" value="1"/>
</dbReference>
<dbReference type="Pfam" id="PF16875">
    <property type="entry name" value="Glyco_hydro_36N"/>
    <property type="match status" value="1"/>
</dbReference>
<evidence type="ECO:0000256" key="6">
    <source>
        <dbReference type="PIRNR" id="PIRNR005536"/>
    </source>
</evidence>
<feature type="domain" description="Glycosyl hydrolase family 36 N-terminal" evidence="9">
    <location>
        <begin position="26"/>
        <end position="283"/>
    </location>
</feature>
<dbReference type="InterPro" id="IPR031704">
    <property type="entry name" value="Glyco_hydro_36_N"/>
</dbReference>
<evidence type="ECO:0000259" key="9">
    <source>
        <dbReference type="Pfam" id="PF16875"/>
    </source>
</evidence>
<dbReference type="Proteomes" id="UP000051330">
    <property type="component" value="Unassembled WGS sequence"/>
</dbReference>
<sequence length="780" mass="88293">MIEEKQHVFYLTTVHTSYWFRVTAHGQLEHLYFGPRQIPQDPAAVAFKHTAQLGSTVAYDESDVSYSLDTLPQEYAGFGRGDFRDSPLIVKMADGTYVSDFVYEKYRIVAGVVPSPTLPYGKASASEADTLIVTLKDQVQDITLTLEYTVFPATDVISRRATLHNHTEQTLVIDKIMSAQWDMPNLDYQVHSFSGGWASEAHHHVQPVEDGTIVLNSLTGASSNRQNPGFLVGEKAATEDTGWAYGVNLFYSGNHESRIQRNNQDFLRIMTGINSQGFHWQLAPNSDFETPSAVLTFSDAGFNGVSHHFHQFVNNHVVPAHFQQRERPVVYNNWEATFFNFNDKKLFELAKQAKDLGVELFVIDDGWFGTRNDDTQGLGDYDVNPKKFRHGLRDFVTQVNALGLQVGLWFEPEMVNEKSRLYADHPDWAVRVPGRQPVLGRHQLVLDLTRPEVRDYIVDNVSRTIDETGISYVKWDMNRHLTDMYSAALTEQAEFNHRYILGLYDVLRRIFNPRPNILLETCSSGGNRFDLGMMTFGPQIWTSDDTDPIERLDIQQGLSYLYPLSTISAHVSSAPHQQTLRDTPLSTRGNVASFGVLGYEMDLNLLTPIERAEIRDQTEFYKKHRALLQFGQFSRHFGRRPGQFLWQVQRGDQAIAGFFQQHVPASPTYDRLPVTGLVANTLYTMDSKPQRLMIDRFGELLKHVTPVKLDPHGRIMTTASRHLSLPDAQEHYVGTGALLATGVLLVNQFMGSGYNKQVRMLGDYGSTLYCIQPAAEAHDD</sequence>
<dbReference type="InterPro" id="IPR002252">
    <property type="entry name" value="Glyco_hydro_36"/>
</dbReference>
<evidence type="ECO:0000256" key="2">
    <source>
        <dbReference type="ARBA" id="ARBA00006202"/>
    </source>
</evidence>
<dbReference type="AlphaFoldDB" id="A0A0R1N351"/>
<dbReference type="CDD" id="cd14791">
    <property type="entry name" value="GH36"/>
    <property type="match status" value="1"/>
</dbReference>
<dbReference type="PATRIC" id="fig|1423792.3.peg.2835"/>
<feature type="active site" description="Proton donor" evidence="7">
    <location>
        <position position="544"/>
    </location>
</feature>
<gene>
    <name evidence="10" type="ORF">FD09_GL002775</name>
</gene>
<dbReference type="InterPro" id="IPR000111">
    <property type="entry name" value="Glyco_hydro_27/36_CS"/>
</dbReference>
<organism evidence="10 11">
    <name type="scientific">Schleiferilactobacillus perolens DSM 12744</name>
    <dbReference type="NCBI Taxonomy" id="1423792"/>
    <lineage>
        <taxon>Bacteria</taxon>
        <taxon>Bacillati</taxon>
        <taxon>Bacillota</taxon>
        <taxon>Bacilli</taxon>
        <taxon>Lactobacillales</taxon>
        <taxon>Lactobacillaceae</taxon>
        <taxon>Schleiferilactobacillus</taxon>
    </lineage>
</organism>
<protein>
    <recommendedName>
        <fullName evidence="3 6">Alpha-galactosidase</fullName>
        <ecNumber evidence="3 6">3.2.1.22</ecNumber>
    </recommendedName>
</protein>